<comment type="catalytic activity">
    <reaction evidence="1 5 6">
        <text>[protein]-peptidylproline (omega=180) = [protein]-peptidylproline (omega=0)</text>
        <dbReference type="Rhea" id="RHEA:16237"/>
        <dbReference type="Rhea" id="RHEA-COMP:10747"/>
        <dbReference type="Rhea" id="RHEA-COMP:10748"/>
        <dbReference type="ChEBI" id="CHEBI:83833"/>
        <dbReference type="ChEBI" id="CHEBI:83834"/>
        <dbReference type="EC" id="5.2.1.8"/>
    </reaction>
</comment>
<dbReference type="Gene3D" id="3.10.50.40">
    <property type="match status" value="1"/>
</dbReference>
<dbReference type="Gene3D" id="3.30.70.2210">
    <property type="match status" value="1"/>
</dbReference>
<keyword evidence="4 5" id="KW-0413">Isomerase</keyword>
<dbReference type="Pfam" id="PF00254">
    <property type="entry name" value="FKBP_C"/>
    <property type="match status" value="1"/>
</dbReference>
<reference evidence="9 10" key="1">
    <citation type="journal article" date="2015" name="Genome Announc.">
        <title>Complete Genome Sequence of Methanosphaerula palustris E1-9CT, a Hydrogenotrophic Methanogen Isolated from a Minerotrophic Fen Peatland.</title>
        <authorList>
            <person name="Cadillo-Quiroz H."/>
            <person name="Browne P."/>
            <person name="Kyrpides N."/>
            <person name="Woyke T."/>
            <person name="Goodwin L."/>
            <person name="Detter C."/>
            <person name="Yavitt J.B."/>
            <person name="Zinder S.H."/>
        </authorList>
    </citation>
    <scope>NUCLEOTIDE SEQUENCE [LARGE SCALE GENOMIC DNA]</scope>
    <source>
        <strain evidence="10">ATCC BAA-1556 / DSM 19958 / E1-9c</strain>
    </source>
</reference>
<dbReference type="PANTHER" id="PTHR47861">
    <property type="entry name" value="FKBP-TYPE PEPTIDYL-PROLYL CIS-TRANS ISOMERASE SLYD"/>
    <property type="match status" value="1"/>
</dbReference>
<evidence type="ECO:0000256" key="5">
    <source>
        <dbReference type="PROSITE-ProRule" id="PRU00277"/>
    </source>
</evidence>
<dbReference type="AlphaFoldDB" id="B8GIS1"/>
<protein>
    <recommendedName>
        <fullName evidence="6">Peptidyl-prolyl cis-trans isomerase</fullName>
        <ecNumber evidence="6">5.2.1.8</ecNumber>
    </recommendedName>
</protein>
<evidence type="ECO:0000256" key="6">
    <source>
        <dbReference type="RuleBase" id="RU003915"/>
    </source>
</evidence>
<evidence type="ECO:0000256" key="1">
    <source>
        <dbReference type="ARBA" id="ARBA00000971"/>
    </source>
</evidence>
<dbReference type="GeneID" id="7271116"/>
<dbReference type="RefSeq" id="WP_012618203.1">
    <property type="nucleotide sequence ID" value="NC_011832.1"/>
</dbReference>
<gene>
    <name evidence="9" type="ordered locus">Mpal_1571</name>
</gene>
<keyword evidence="3 5" id="KW-0697">Rotamase</keyword>
<dbReference type="EMBL" id="CP001338">
    <property type="protein sequence ID" value="ACL16884.1"/>
    <property type="molecule type" value="Genomic_DNA"/>
</dbReference>
<dbReference type="OrthoDB" id="8615at2157"/>
<organism evidence="9 10">
    <name type="scientific">Methanosphaerula palustris (strain ATCC BAA-1556 / DSM 19958 / E1-9c)</name>
    <dbReference type="NCBI Taxonomy" id="521011"/>
    <lineage>
        <taxon>Archaea</taxon>
        <taxon>Methanobacteriati</taxon>
        <taxon>Methanobacteriota</taxon>
        <taxon>Stenosarchaea group</taxon>
        <taxon>Methanomicrobia</taxon>
        <taxon>Methanomicrobiales</taxon>
        <taxon>Methanoregulaceae</taxon>
        <taxon>Methanosphaerula</taxon>
    </lineage>
</organism>
<dbReference type="Pfam" id="PF22199">
    <property type="entry name" value="FKBP26_IF"/>
    <property type="match status" value="1"/>
</dbReference>
<evidence type="ECO:0000313" key="9">
    <source>
        <dbReference type="EMBL" id="ACL16884.1"/>
    </source>
</evidence>
<evidence type="ECO:0000256" key="2">
    <source>
        <dbReference type="ARBA" id="ARBA00006577"/>
    </source>
</evidence>
<feature type="domain" description="PPIase FKBP-type" evidence="8">
    <location>
        <begin position="6"/>
        <end position="93"/>
    </location>
</feature>
<dbReference type="InterPro" id="IPR046357">
    <property type="entry name" value="PPIase_dom_sf"/>
</dbReference>
<accession>B8GIS1</accession>
<dbReference type="InterPro" id="IPR054016">
    <property type="entry name" value="FKBP26_IF"/>
</dbReference>
<dbReference type="PANTHER" id="PTHR47861:SF2">
    <property type="entry name" value="LONG-TYPE PEPTIDYL-PROLYL CIS-TRANS ISOMERASE"/>
    <property type="match status" value="1"/>
</dbReference>
<name>B8GIS1_METPE</name>
<dbReference type="Gene3D" id="2.40.10.330">
    <property type="match status" value="1"/>
</dbReference>
<keyword evidence="10" id="KW-1185">Reference proteome</keyword>
<dbReference type="Proteomes" id="UP000002457">
    <property type="component" value="Chromosome"/>
</dbReference>
<evidence type="ECO:0000256" key="7">
    <source>
        <dbReference type="SAM" id="MobiDB-lite"/>
    </source>
</evidence>
<comment type="similarity">
    <text evidence="2 6">Belongs to the FKBP-type PPIase family.</text>
</comment>
<dbReference type="InterPro" id="IPR001179">
    <property type="entry name" value="PPIase_FKBP_dom"/>
</dbReference>
<dbReference type="EC" id="5.2.1.8" evidence="6"/>
<dbReference type="KEGG" id="mpl:Mpal_1571"/>
<evidence type="ECO:0000313" key="10">
    <source>
        <dbReference type="Proteomes" id="UP000002457"/>
    </source>
</evidence>
<sequence length="244" mass="26860">MALNTGEFIRLNYTGTVDGIVFDTTVEEKAKEAGIDNPSAEYGPIVIQLGRGHVIAGLDEALIGKEASDEGDVEVPPEKGFGPYDRNQVEAIPVKKFKNKPQVGARVQIENREGVVRDIIGGRAVIDYNHNLAGQTLQYHYTIEGLVEDPIEKIRGLIQLYAGKSMDVVLEDGVLTISLPPAITYDRRWLLWRGTIVHDIFEIVADIKEIKLIESVKRPEATPEEAVPEEAAPAIEQEPAPEQA</sequence>
<evidence type="ECO:0000256" key="4">
    <source>
        <dbReference type="ARBA" id="ARBA00023235"/>
    </source>
</evidence>
<evidence type="ECO:0000256" key="3">
    <source>
        <dbReference type="ARBA" id="ARBA00023110"/>
    </source>
</evidence>
<dbReference type="InterPro" id="IPR048261">
    <property type="entry name" value="SlpA/SlyD-like_ins_sf"/>
</dbReference>
<dbReference type="SUPFAM" id="SSF54534">
    <property type="entry name" value="FKBP-like"/>
    <property type="match status" value="1"/>
</dbReference>
<dbReference type="HOGENOM" id="CLU_073526_0_0_2"/>
<dbReference type="eggNOG" id="arCOG00980">
    <property type="taxonomic scope" value="Archaea"/>
</dbReference>
<feature type="region of interest" description="Disordered" evidence="7">
    <location>
        <begin position="218"/>
        <end position="244"/>
    </location>
</feature>
<evidence type="ECO:0000259" key="8">
    <source>
        <dbReference type="PROSITE" id="PS50059"/>
    </source>
</evidence>
<proteinExistence type="inferred from homology"/>
<dbReference type="GO" id="GO:0003755">
    <property type="term" value="F:peptidyl-prolyl cis-trans isomerase activity"/>
    <property type="evidence" value="ECO:0007669"/>
    <property type="project" value="UniProtKB-UniRule"/>
</dbReference>
<feature type="compositionally biased region" description="Low complexity" evidence="7">
    <location>
        <begin position="229"/>
        <end position="244"/>
    </location>
</feature>
<dbReference type="PROSITE" id="PS50059">
    <property type="entry name" value="FKBP_PPIASE"/>
    <property type="match status" value="1"/>
</dbReference>
<dbReference type="STRING" id="521011.Mpal_1571"/>